<evidence type="ECO:0000256" key="2">
    <source>
        <dbReference type="ARBA" id="ARBA00010736"/>
    </source>
</evidence>
<dbReference type="OrthoDB" id="9798965at2"/>
<organism evidence="6 7">
    <name type="scientific">Enterovibrio nigricans DSM 22720</name>
    <dbReference type="NCBI Taxonomy" id="1121868"/>
    <lineage>
        <taxon>Bacteria</taxon>
        <taxon>Pseudomonadati</taxon>
        <taxon>Pseudomonadota</taxon>
        <taxon>Gammaproteobacteria</taxon>
        <taxon>Vibrionales</taxon>
        <taxon>Vibrionaceae</taxon>
        <taxon>Enterovibrio</taxon>
    </lineage>
</organism>
<dbReference type="InterPro" id="IPR002114">
    <property type="entry name" value="PTS_HPr_Ser_P_site"/>
</dbReference>
<evidence type="ECO:0000256" key="3">
    <source>
        <dbReference type="ARBA" id="ARBA00022490"/>
    </source>
</evidence>
<dbReference type="InterPro" id="IPR001020">
    <property type="entry name" value="PTS_HPr_His_P_site"/>
</dbReference>
<dbReference type="PRINTS" id="PR00107">
    <property type="entry name" value="PHOSPHOCPHPR"/>
</dbReference>
<dbReference type="SUPFAM" id="SSF55594">
    <property type="entry name" value="HPr-like"/>
    <property type="match status" value="1"/>
</dbReference>
<evidence type="ECO:0000313" key="7">
    <source>
        <dbReference type="Proteomes" id="UP000190162"/>
    </source>
</evidence>
<proteinExistence type="inferred from homology"/>
<dbReference type="GO" id="GO:0009401">
    <property type="term" value="P:phosphoenolpyruvate-dependent sugar phosphotransferase system"/>
    <property type="evidence" value="ECO:0007669"/>
    <property type="project" value="UniProtKB-KW"/>
</dbReference>
<dbReference type="PROSITE" id="PS51350">
    <property type="entry name" value="PTS_HPR_DOM"/>
    <property type="match status" value="1"/>
</dbReference>
<dbReference type="InterPro" id="IPR000032">
    <property type="entry name" value="HPr-like"/>
</dbReference>
<sequence>MSQLSKEVLIRNRLGLHARAAVKLVELAQSFDAEVTISKDDQTVTADSVMAILLLDSSQGEQIQISANGEQAEQALHAVTSLIEAGFDEES</sequence>
<gene>
    <name evidence="6" type="ORF">SAMN02745132_00221</name>
</gene>
<evidence type="ECO:0000256" key="4">
    <source>
        <dbReference type="ARBA" id="ARBA00022683"/>
    </source>
</evidence>
<dbReference type="Gene3D" id="3.30.1340.10">
    <property type="entry name" value="HPr-like"/>
    <property type="match status" value="1"/>
</dbReference>
<dbReference type="Proteomes" id="UP000190162">
    <property type="component" value="Unassembled WGS sequence"/>
</dbReference>
<dbReference type="Pfam" id="PF00381">
    <property type="entry name" value="PTS-HPr"/>
    <property type="match status" value="1"/>
</dbReference>
<keyword evidence="7" id="KW-1185">Reference proteome</keyword>
<accession>A0A1T4TW99</accession>
<dbReference type="InterPro" id="IPR035895">
    <property type="entry name" value="HPr-like_sf"/>
</dbReference>
<dbReference type="PROSITE" id="PS00369">
    <property type="entry name" value="PTS_HPR_HIS"/>
    <property type="match status" value="1"/>
</dbReference>
<keyword evidence="3" id="KW-0963">Cytoplasm</keyword>
<comment type="subcellular location">
    <subcellularLocation>
        <location evidence="1">Cytoplasm</location>
    </subcellularLocation>
</comment>
<dbReference type="InterPro" id="IPR050399">
    <property type="entry name" value="HPr"/>
</dbReference>
<evidence type="ECO:0000313" key="6">
    <source>
        <dbReference type="EMBL" id="SKA44725.1"/>
    </source>
</evidence>
<evidence type="ECO:0000256" key="1">
    <source>
        <dbReference type="ARBA" id="ARBA00004496"/>
    </source>
</evidence>
<dbReference type="PANTHER" id="PTHR33705">
    <property type="entry name" value="PHOSPHOCARRIER PROTEIN HPR"/>
    <property type="match status" value="1"/>
</dbReference>
<protein>
    <submittedName>
        <fullName evidence="6">Phosphocarrier protein NPr</fullName>
    </submittedName>
</protein>
<keyword evidence="4" id="KW-0598">Phosphotransferase system</keyword>
<evidence type="ECO:0000259" key="5">
    <source>
        <dbReference type="PROSITE" id="PS51350"/>
    </source>
</evidence>
<dbReference type="PROSITE" id="PS00589">
    <property type="entry name" value="PTS_HPR_SER"/>
    <property type="match status" value="1"/>
</dbReference>
<dbReference type="EMBL" id="FUXU01000002">
    <property type="protein sequence ID" value="SKA44725.1"/>
    <property type="molecule type" value="Genomic_DNA"/>
</dbReference>
<dbReference type="RefSeq" id="WP_078750776.1">
    <property type="nucleotide sequence ID" value="NZ_FUXU01000002.1"/>
</dbReference>
<name>A0A1T4TW99_9GAMM</name>
<dbReference type="AlphaFoldDB" id="A0A1T4TW99"/>
<feature type="domain" description="HPr" evidence="5">
    <location>
        <begin position="3"/>
        <end position="90"/>
    </location>
</feature>
<dbReference type="PANTHER" id="PTHR33705:SF2">
    <property type="entry name" value="PHOSPHOCARRIER PROTEIN NPR"/>
    <property type="match status" value="1"/>
</dbReference>
<reference evidence="7" key="1">
    <citation type="submission" date="2017-02" db="EMBL/GenBank/DDBJ databases">
        <authorList>
            <person name="Varghese N."/>
            <person name="Submissions S."/>
        </authorList>
    </citation>
    <scope>NUCLEOTIDE SEQUENCE [LARGE SCALE GENOMIC DNA]</scope>
    <source>
        <strain evidence="7">DSM 22720</strain>
    </source>
</reference>
<dbReference type="NCBIfam" id="TIGR01003">
    <property type="entry name" value="PTS_HPr_family"/>
    <property type="match status" value="1"/>
</dbReference>
<comment type="similarity">
    <text evidence="2">Belongs to the HPr family.</text>
</comment>
<dbReference type="GO" id="GO:0005737">
    <property type="term" value="C:cytoplasm"/>
    <property type="evidence" value="ECO:0007669"/>
    <property type="project" value="UniProtKB-SubCell"/>
</dbReference>